<keyword evidence="2" id="KW-0238">DNA-binding</keyword>
<sequence>MDESSGSQSIDRAAALLALVAERHEEGATLAELVRRTGLKQPTARRLLVALIRAGLIEQSEASRRYHLGISAYLYGTIASDRFAAHSLADESVRRLAERSGDTAFFSVRQGYSTLCLLREEGPHPIRSHVLNIGQRHPLGVAAHGIAILACLGDADVDAVIEANRGYYASHYPMLTEQVLRTLVAETRKRGFAINRGLFHQGAWAIGIAVRGPTGAVIGALSIGAIESRLNDERQPEIMAMLKAEARKLEARVAAVDTQGRTGAPPAGEAKEGSRTGRGRERSQRHAAST</sequence>
<evidence type="ECO:0000259" key="5">
    <source>
        <dbReference type="PROSITE" id="PS51077"/>
    </source>
</evidence>
<dbReference type="SUPFAM" id="SSF46785">
    <property type="entry name" value="Winged helix' DNA-binding domain"/>
    <property type="match status" value="1"/>
</dbReference>
<evidence type="ECO:0000256" key="4">
    <source>
        <dbReference type="SAM" id="MobiDB-lite"/>
    </source>
</evidence>
<dbReference type="PROSITE" id="PS51077">
    <property type="entry name" value="HTH_ICLR"/>
    <property type="match status" value="1"/>
</dbReference>
<dbReference type="AlphaFoldDB" id="A0AAX1UEV1"/>
<dbReference type="Pfam" id="PF09339">
    <property type="entry name" value="HTH_IclR"/>
    <property type="match status" value="1"/>
</dbReference>
<gene>
    <name evidence="7" type="ORF">D1114_21990</name>
</gene>
<comment type="caution">
    <text evidence="7">The sequence shown here is derived from an EMBL/GenBank/DDBJ whole genome shotgun (WGS) entry which is preliminary data.</text>
</comment>
<feature type="compositionally biased region" description="Basic and acidic residues" evidence="4">
    <location>
        <begin position="269"/>
        <end position="284"/>
    </location>
</feature>
<dbReference type="PANTHER" id="PTHR30136">
    <property type="entry name" value="HELIX-TURN-HELIX TRANSCRIPTIONAL REGULATOR, ICLR FAMILY"/>
    <property type="match status" value="1"/>
</dbReference>
<proteinExistence type="predicted"/>
<feature type="region of interest" description="Disordered" evidence="4">
    <location>
        <begin position="253"/>
        <end position="290"/>
    </location>
</feature>
<dbReference type="Gene3D" id="3.30.450.40">
    <property type="match status" value="1"/>
</dbReference>
<dbReference type="InterPro" id="IPR036388">
    <property type="entry name" value="WH-like_DNA-bd_sf"/>
</dbReference>
<name>A0AAX1UEV1_CERSP</name>
<keyword evidence="3" id="KW-0804">Transcription</keyword>
<evidence type="ECO:0000313" key="8">
    <source>
        <dbReference type="Proteomes" id="UP000266305"/>
    </source>
</evidence>
<evidence type="ECO:0000259" key="6">
    <source>
        <dbReference type="PROSITE" id="PS51078"/>
    </source>
</evidence>
<dbReference type="SUPFAM" id="SSF55781">
    <property type="entry name" value="GAF domain-like"/>
    <property type="match status" value="1"/>
</dbReference>
<dbReference type="GO" id="GO:0003700">
    <property type="term" value="F:DNA-binding transcription factor activity"/>
    <property type="evidence" value="ECO:0007669"/>
    <property type="project" value="TreeGrafter"/>
</dbReference>
<dbReference type="RefSeq" id="WP_009564916.1">
    <property type="nucleotide sequence ID" value="NZ_BJXO01000019.1"/>
</dbReference>
<evidence type="ECO:0000313" key="7">
    <source>
        <dbReference type="EMBL" id="RHZ90809.1"/>
    </source>
</evidence>
<protein>
    <submittedName>
        <fullName evidence="7">IclR family transcriptional regulator</fullName>
    </submittedName>
</protein>
<dbReference type="GO" id="GO:0045892">
    <property type="term" value="P:negative regulation of DNA-templated transcription"/>
    <property type="evidence" value="ECO:0007669"/>
    <property type="project" value="TreeGrafter"/>
</dbReference>
<dbReference type="Gene3D" id="1.10.10.10">
    <property type="entry name" value="Winged helix-like DNA-binding domain superfamily/Winged helix DNA-binding domain"/>
    <property type="match status" value="1"/>
</dbReference>
<dbReference type="InterPro" id="IPR036390">
    <property type="entry name" value="WH_DNA-bd_sf"/>
</dbReference>
<dbReference type="EMBL" id="QWGP01000045">
    <property type="protein sequence ID" value="RHZ90809.1"/>
    <property type="molecule type" value="Genomic_DNA"/>
</dbReference>
<accession>A0AAX1UEV1</accession>
<dbReference type="GO" id="GO:0003677">
    <property type="term" value="F:DNA binding"/>
    <property type="evidence" value="ECO:0007669"/>
    <property type="project" value="UniProtKB-KW"/>
</dbReference>
<dbReference type="PROSITE" id="PS51078">
    <property type="entry name" value="ICLR_ED"/>
    <property type="match status" value="1"/>
</dbReference>
<evidence type="ECO:0000256" key="3">
    <source>
        <dbReference type="ARBA" id="ARBA00023163"/>
    </source>
</evidence>
<keyword evidence="1" id="KW-0805">Transcription regulation</keyword>
<evidence type="ECO:0000256" key="1">
    <source>
        <dbReference type="ARBA" id="ARBA00023015"/>
    </source>
</evidence>
<dbReference type="SMART" id="SM00346">
    <property type="entry name" value="HTH_ICLR"/>
    <property type="match status" value="1"/>
</dbReference>
<dbReference type="InterPro" id="IPR005471">
    <property type="entry name" value="Tscrpt_reg_IclR_N"/>
</dbReference>
<dbReference type="GeneID" id="67448463"/>
<organism evidence="7 8">
    <name type="scientific">Cereibacter sphaeroides</name>
    <name type="common">Rhodobacter sphaeroides</name>
    <dbReference type="NCBI Taxonomy" id="1063"/>
    <lineage>
        <taxon>Bacteria</taxon>
        <taxon>Pseudomonadati</taxon>
        <taxon>Pseudomonadota</taxon>
        <taxon>Alphaproteobacteria</taxon>
        <taxon>Rhodobacterales</taxon>
        <taxon>Paracoccaceae</taxon>
        <taxon>Cereibacter</taxon>
    </lineage>
</organism>
<feature type="domain" description="IclR-ED" evidence="6">
    <location>
        <begin position="71"/>
        <end position="255"/>
    </location>
</feature>
<dbReference type="Pfam" id="PF01614">
    <property type="entry name" value="IclR_C"/>
    <property type="match status" value="1"/>
</dbReference>
<dbReference type="InterPro" id="IPR029016">
    <property type="entry name" value="GAF-like_dom_sf"/>
</dbReference>
<dbReference type="PANTHER" id="PTHR30136:SF39">
    <property type="entry name" value="TRANSCRIPTIONAL REGULATORY PROTEIN"/>
    <property type="match status" value="1"/>
</dbReference>
<reference evidence="7 8" key="1">
    <citation type="submission" date="2018-08" db="EMBL/GenBank/DDBJ databases">
        <title>Draft genome sequence of Rhodobacter sphaeroides FY.</title>
        <authorList>
            <person name="Rayyan A."/>
            <person name="Meyer T.E."/>
            <person name="Kyndt J.A."/>
        </authorList>
    </citation>
    <scope>NUCLEOTIDE SEQUENCE [LARGE SCALE GENOMIC DNA]</scope>
    <source>
        <strain evidence="7 8">FY</strain>
    </source>
</reference>
<evidence type="ECO:0000256" key="2">
    <source>
        <dbReference type="ARBA" id="ARBA00023125"/>
    </source>
</evidence>
<dbReference type="Proteomes" id="UP000266305">
    <property type="component" value="Unassembled WGS sequence"/>
</dbReference>
<dbReference type="InterPro" id="IPR050707">
    <property type="entry name" value="HTH_MetabolicPath_Reg"/>
</dbReference>
<dbReference type="InterPro" id="IPR014757">
    <property type="entry name" value="Tscrpt_reg_IclR_C"/>
</dbReference>
<feature type="domain" description="HTH iclR-type" evidence="5">
    <location>
        <begin position="7"/>
        <end position="70"/>
    </location>
</feature>